<organism evidence="2 3">
    <name type="scientific">Aspergillus pseudocaelatus</name>
    <dbReference type="NCBI Taxonomy" id="1825620"/>
    <lineage>
        <taxon>Eukaryota</taxon>
        <taxon>Fungi</taxon>
        <taxon>Dikarya</taxon>
        <taxon>Ascomycota</taxon>
        <taxon>Pezizomycotina</taxon>
        <taxon>Eurotiomycetes</taxon>
        <taxon>Eurotiomycetidae</taxon>
        <taxon>Eurotiales</taxon>
        <taxon>Aspergillaceae</taxon>
        <taxon>Aspergillus</taxon>
        <taxon>Aspergillus subgen. Circumdati</taxon>
    </lineage>
</organism>
<protein>
    <submittedName>
        <fullName evidence="2">Uncharacterized protein</fullName>
    </submittedName>
</protein>
<feature type="non-terminal residue" evidence="2">
    <location>
        <position position="98"/>
    </location>
</feature>
<feature type="region of interest" description="Disordered" evidence="1">
    <location>
        <begin position="28"/>
        <end position="71"/>
    </location>
</feature>
<evidence type="ECO:0000313" key="3">
    <source>
        <dbReference type="Proteomes" id="UP000325395"/>
    </source>
</evidence>
<keyword evidence="3" id="KW-1185">Reference proteome</keyword>
<feature type="compositionally biased region" description="Low complexity" evidence="1">
    <location>
        <begin position="32"/>
        <end position="51"/>
    </location>
</feature>
<feature type="compositionally biased region" description="Polar residues" evidence="1">
    <location>
        <begin position="52"/>
        <end position="62"/>
    </location>
</feature>
<dbReference type="EMBL" id="ML735756">
    <property type="protein sequence ID" value="KAE8416125.1"/>
    <property type="molecule type" value="Genomic_DNA"/>
</dbReference>
<dbReference type="Proteomes" id="UP000325395">
    <property type="component" value="Unassembled WGS sequence"/>
</dbReference>
<reference evidence="2 3" key="1">
    <citation type="submission" date="2019-04" db="EMBL/GenBank/DDBJ databases">
        <authorList>
            <consortium name="DOE Joint Genome Institute"/>
            <person name="Mondo S."/>
            <person name="Kjaerbolling I."/>
            <person name="Vesth T."/>
            <person name="Frisvad J.C."/>
            <person name="Nybo J.L."/>
            <person name="Theobald S."/>
            <person name="Kildgaard S."/>
            <person name="Isbrandt T."/>
            <person name="Kuo A."/>
            <person name="Sato A."/>
            <person name="Lyhne E.K."/>
            <person name="Kogle M.E."/>
            <person name="Wiebenga A."/>
            <person name="Kun R.S."/>
            <person name="Lubbers R.J."/>
            <person name="Makela M.R."/>
            <person name="Barry K."/>
            <person name="Chovatia M."/>
            <person name="Clum A."/>
            <person name="Daum C."/>
            <person name="Haridas S."/>
            <person name="He G."/>
            <person name="LaButti K."/>
            <person name="Lipzen A."/>
            <person name="Riley R."/>
            <person name="Salamov A."/>
            <person name="Simmons B.A."/>
            <person name="Magnuson J.K."/>
            <person name="Henrissat B."/>
            <person name="Mortensen U.H."/>
            <person name="Larsen T.O."/>
            <person name="Devries R.P."/>
            <person name="Grigoriev I.V."/>
            <person name="Machida M."/>
            <person name="Baker S.E."/>
            <person name="Andersen M.R."/>
            <person name="Cantor M.N."/>
            <person name="Hua S.X."/>
        </authorList>
    </citation>
    <scope>NUCLEOTIDE SEQUENCE [LARGE SCALE GENOMIC DNA]</scope>
    <source>
        <strain evidence="2 3">CBS 117616</strain>
    </source>
</reference>
<evidence type="ECO:0000313" key="2">
    <source>
        <dbReference type="EMBL" id="KAE8416125.1"/>
    </source>
</evidence>
<evidence type="ECO:0000256" key="1">
    <source>
        <dbReference type="SAM" id="MobiDB-lite"/>
    </source>
</evidence>
<name>A0ABQ6WG63_9EURO</name>
<accession>A0ABQ6WG63</accession>
<sequence length="98" mass="10576">MIPGSNDLVGDIFKTVDLDNLAKLNNWKQNQTTNESSSTSPTKTQSSVTSSANHTTKQTTPSGLADPEGDPSVFVSGLLQLLSDKFKQAWHSSDEHTL</sequence>
<proteinExistence type="predicted"/>
<gene>
    <name evidence="2" type="ORF">BDV36DRAFT_261010</name>
</gene>